<comment type="caution">
    <text evidence="1">The sequence shown here is derived from an EMBL/GenBank/DDBJ whole genome shotgun (WGS) entry which is preliminary data.</text>
</comment>
<dbReference type="Proteomes" id="UP001144352">
    <property type="component" value="Unassembled WGS sequence"/>
</dbReference>
<proteinExistence type="predicted"/>
<dbReference type="InterPro" id="IPR005358">
    <property type="entry name" value="Puta_zinc/iron-chelating_dom"/>
</dbReference>
<evidence type="ECO:0000313" key="2">
    <source>
        <dbReference type="Proteomes" id="UP001144352"/>
    </source>
</evidence>
<reference evidence="1" key="1">
    <citation type="submission" date="2022-12" db="EMBL/GenBank/DDBJ databases">
        <title>Reference genome sequencing for broad-spectrum identification of bacterial and archaeal isolates by mass spectrometry.</title>
        <authorList>
            <person name="Sekiguchi Y."/>
            <person name="Tourlousse D.M."/>
        </authorList>
    </citation>
    <scope>NUCLEOTIDE SEQUENCE</scope>
    <source>
        <strain evidence="1">H2</strain>
    </source>
</reference>
<organism evidence="1 2">
    <name type="scientific">Geobacter hydrogenophilus</name>
    <dbReference type="NCBI Taxonomy" id="40983"/>
    <lineage>
        <taxon>Bacteria</taxon>
        <taxon>Pseudomonadati</taxon>
        <taxon>Thermodesulfobacteriota</taxon>
        <taxon>Desulfuromonadia</taxon>
        <taxon>Geobacterales</taxon>
        <taxon>Geobacteraceae</taxon>
        <taxon>Geobacter</taxon>
    </lineage>
</organism>
<dbReference type="RefSeq" id="WP_214187416.1">
    <property type="nucleotide sequence ID" value="NZ_BSDS01000001.1"/>
</dbReference>
<gene>
    <name evidence="1" type="ORF">GHYDROH2_00650</name>
</gene>
<protein>
    <recommendedName>
        <fullName evidence="3">Zinc/iron-chelating domain-containing protein</fullName>
    </recommendedName>
</protein>
<name>A0A9W6FXB9_9BACT</name>
<keyword evidence="2" id="KW-1185">Reference proteome</keyword>
<sequence length="225" mass="26200">MNEVLDEYRRLLSDVDHWFSRCIARSGEHIRCAEGCSECCRGLFDITLLDAALLKDGFDRLEAATREKVLIMCRERLAGLQRPWPEFAHPYILNYRPEEEWELLMPDDDETPCPLLGEDGRCLVYGSRPMTCRLHGLPLVDLTGEVLHDEWCTLNYVGDDPLADGGLRGEFTMIFQEEVRLFRRFSEQLLGREFRELDTFIPTALLIDFTRFDWRRFAADFAVTP</sequence>
<evidence type="ECO:0000313" key="1">
    <source>
        <dbReference type="EMBL" id="GLI36564.1"/>
    </source>
</evidence>
<accession>A0A9W6FXB9</accession>
<dbReference type="Pfam" id="PF03692">
    <property type="entry name" value="CxxCxxCC"/>
    <property type="match status" value="1"/>
</dbReference>
<dbReference type="EMBL" id="BSDS01000001">
    <property type="protein sequence ID" value="GLI36564.1"/>
    <property type="molecule type" value="Genomic_DNA"/>
</dbReference>
<evidence type="ECO:0008006" key="3">
    <source>
        <dbReference type="Google" id="ProtNLM"/>
    </source>
</evidence>
<dbReference type="AlphaFoldDB" id="A0A9W6FXB9"/>